<evidence type="ECO:0000256" key="2">
    <source>
        <dbReference type="ARBA" id="ARBA00023002"/>
    </source>
</evidence>
<dbReference type="PANTHER" id="PTHR11699">
    <property type="entry name" value="ALDEHYDE DEHYDROGENASE-RELATED"/>
    <property type="match status" value="1"/>
</dbReference>
<dbReference type="InterPro" id="IPR015590">
    <property type="entry name" value="Aldehyde_DH_dom"/>
</dbReference>
<dbReference type="FunFam" id="3.40.309.10:FF:000012">
    <property type="entry name" value="Betaine aldehyde dehydrogenase"/>
    <property type="match status" value="1"/>
</dbReference>
<dbReference type="FunFam" id="3.40.605.10:FF:000007">
    <property type="entry name" value="NAD/NADP-dependent betaine aldehyde dehydrogenase"/>
    <property type="match status" value="1"/>
</dbReference>
<accession>A0A450S0Y9</accession>
<gene>
    <name evidence="6" type="ORF">BECKFW1821A_GA0114235_100933</name>
</gene>
<keyword evidence="2 4" id="KW-0560">Oxidoreductase</keyword>
<dbReference type="AlphaFoldDB" id="A0A450S0Y9"/>
<protein>
    <submittedName>
        <fullName evidence="6">Aldehyde dehydrogenase (Acceptor)</fullName>
    </submittedName>
</protein>
<dbReference type="InterPro" id="IPR016162">
    <property type="entry name" value="Ald_DH_N"/>
</dbReference>
<dbReference type="Pfam" id="PF00171">
    <property type="entry name" value="Aldedh"/>
    <property type="match status" value="1"/>
</dbReference>
<dbReference type="InterPro" id="IPR016160">
    <property type="entry name" value="Ald_DH_CS_CYS"/>
</dbReference>
<dbReference type="PROSITE" id="PS00687">
    <property type="entry name" value="ALDEHYDE_DEHYDR_GLU"/>
    <property type="match status" value="1"/>
</dbReference>
<dbReference type="InterPro" id="IPR016161">
    <property type="entry name" value="Ald_DH/histidinol_DH"/>
</dbReference>
<dbReference type="Gene3D" id="3.40.605.10">
    <property type="entry name" value="Aldehyde Dehydrogenase, Chain A, domain 1"/>
    <property type="match status" value="1"/>
</dbReference>
<organism evidence="6">
    <name type="scientific">Candidatus Kentrum sp. FW</name>
    <dbReference type="NCBI Taxonomy" id="2126338"/>
    <lineage>
        <taxon>Bacteria</taxon>
        <taxon>Pseudomonadati</taxon>
        <taxon>Pseudomonadota</taxon>
        <taxon>Gammaproteobacteria</taxon>
        <taxon>Candidatus Kentrum</taxon>
    </lineage>
</organism>
<feature type="active site" evidence="3">
    <location>
        <position position="273"/>
    </location>
</feature>
<evidence type="ECO:0000256" key="4">
    <source>
        <dbReference type="RuleBase" id="RU003345"/>
    </source>
</evidence>
<evidence type="ECO:0000256" key="3">
    <source>
        <dbReference type="PROSITE-ProRule" id="PRU10007"/>
    </source>
</evidence>
<sequence>MKNHIMNNPITNQTTPILFPSFSAREWQNLIGGKWQDSSGDTRIPLANPATEESLGSIPKGTAEDVDLAVASARKSFEAGDWRRMGYRERARILRRVAERLTDRLDEIATAETLDQGRSIRQSKGMMVPLAAGAWEFFAGCLLDFHGQAASPEPWASAYTLKQPLGVVACITPGNVPLVLGSEKLAPALAVGNSVVLKPPPECPISSVLLMECLLEAGIPEGVVNLVHGDGDPVGQRLSEHPDVNMVAFTGSTETGKTIMRLAAGNVKRLLLELGGKAPQVVFPDADVDAAVEGALWGVYLNSGQICMASTRLLLHEAIHDEFIEKFVRRTRELRVGPGIEPDTNVGPMVTATARDKVEGCVARAMEEGATVLCGGGRLRDGKYAKGFWIEPTIMAVDKPSITATREEIFGPVPTVQRFSGMMDAIGLANDTEYGLAGSVWTNSLHTALTMAEEVQAGYVWINDHLIRAMGFPFGGWKQSGFGREAAARTLDEFCNVKTVYIDRTGSVRKPRYALL</sequence>
<dbReference type="EMBL" id="CAADEW010000009">
    <property type="protein sequence ID" value="VFJ45313.1"/>
    <property type="molecule type" value="Genomic_DNA"/>
</dbReference>
<evidence type="ECO:0000259" key="5">
    <source>
        <dbReference type="Pfam" id="PF00171"/>
    </source>
</evidence>
<dbReference type="InterPro" id="IPR016163">
    <property type="entry name" value="Ald_DH_C"/>
</dbReference>
<reference evidence="6" key="1">
    <citation type="submission" date="2019-02" db="EMBL/GenBank/DDBJ databases">
        <authorList>
            <person name="Gruber-Vodicka R. H."/>
            <person name="Seah K. B. B."/>
        </authorList>
    </citation>
    <scope>NUCLEOTIDE SEQUENCE</scope>
    <source>
        <strain evidence="6">BECK_BZ15</strain>
    </source>
</reference>
<name>A0A450S0Y9_9GAMM</name>
<dbReference type="PROSITE" id="PS00070">
    <property type="entry name" value="ALDEHYDE_DEHYDR_CYS"/>
    <property type="match status" value="1"/>
</dbReference>
<dbReference type="GO" id="GO:0016620">
    <property type="term" value="F:oxidoreductase activity, acting on the aldehyde or oxo group of donors, NAD or NADP as acceptor"/>
    <property type="evidence" value="ECO:0007669"/>
    <property type="project" value="InterPro"/>
</dbReference>
<dbReference type="InterPro" id="IPR029510">
    <property type="entry name" value="Ald_DH_CS_GLU"/>
</dbReference>
<proteinExistence type="inferred from homology"/>
<evidence type="ECO:0000256" key="1">
    <source>
        <dbReference type="ARBA" id="ARBA00009986"/>
    </source>
</evidence>
<evidence type="ECO:0000313" key="6">
    <source>
        <dbReference type="EMBL" id="VFJ45313.1"/>
    </source>
</evidence>
<dbReference type="Gene3D" id="3.40.309.10">
    <property type="entry name" value="Aldehyde Dehydrogenase, Chain A, domain 2"/>
    <property type="match status" value="1"/>
</dbReference>
<dbReference type="SUPFAM" id="SSF53720">
    <property type="entry name" value="ALDH-like"/>
    <property type="match status" value="1"/>
</dbReference>
<feature type="domain" description="Aldehyde dehydrogenase" evidence="5">
    <location>
        <begin position="35"/>
        <end position="500"/>
    </location>
</feature>
<comment type="similarity">
    <text evidence="1 4">Belongs to the aldehyde dehydrogenase family.</text>
</comment>